<comment type="caution">
    <text evidence="1">The sequence shown here is derived from an EMBL/GenBank/DDBJ whole genome shotgun (WGS) entry which is preliminary data.</text>
</comment>
<proteinExistence type="predicted"/>
<accession>A0ABX1W577</accession>
<name>A0ABX1W577_9SPHI</name>
<protein>
    <submittedName>
        <fullName evidence="1">Uncharacterized protein</fullName>
    </submittedName>
</protein>
<dbReference type="RefSeq" id="WP_175269146.1">
    <property type="nucleotide sequence ID" value="NZ_JABFCR010000010.1"/>
</dbReference>
<evidence type="ECO:0000313" key="2">
    <source>
        <dbReference type="Proteomes" id="UP000566071"/>
    </source>
</evidence>
<dbReference type="Proteomes" id="UP000566071">
    <property type="component" value="Unassembled WGS sequence"/>
</dbReference>
<keyword evidence="2" id="KW-1185">Reference proteome</keyword>
<reference evidence="1 2" key="1">
    <citation type="submission" date="2020-05" db="EMBL/GenBank/DDBJ databases">
        <authorList>
            <person name="Khan S.A."/>
            <person name="Jeon C.O."/>
            <person name="Chun B.H."/>
        </authorList>
    </citation>
    <scope>NUCLEOTIDE SEQUENCE [LARGE SCALE GENOMIC DNA]</scope>
    <source>
        <strain evidence="1 2">S1162</strain>
    </source>
</reference>
<organism evidence="1 2">
    <name type="scientific">Mucilaginibacter humi</name>
    <dbReference type="NCBI Taxonomy" id="2732510"/>
    <lineage>
        <taxon>Bacteria</taxon>
        <taxon>Pseudomonadati</taxon>
        <taxon>Bacteroidota</taxon>
        <taxon>Sphingobacteriia</taxon>
        <taxon>Sphingobacteriales</taxon>
        <taxon>Sphingobacteriaceae</taxon>
        <taxon>Mucilaginibacter</taxon>
    </lineage>
</organism>
<sequence length="245" mass="28522">MPAIKGWISRFNARGSYILLRHLPKEPAQREGRVQDWHGYWHTVTINYERYQRQIIPAPLTELQIIENLQNAKIARSPLLVNNVANQANIKHIINLFLELFGECELLQENLLPALNVPITRLNWDILPPCNYPWATLQPRIQTVLNNLPVARRGIIQERFEYLSSFTPNFVATGRAGFKGYYIFGFQGKEFFILESMFEGNATYVLGQDWNQIAQLSKAEILNNNLHLHRFLHNITWQAQINNIM</sequence>
<gene>
    <name evidence="1" type="ORF">HK413_03435</name>
</gene>
<evidence type="ECO:0000313" key="1">
    <source>
        <dbReference type="EMBL" id="NNU33450.1"/>
    </source>
</evidence>
<dbReference type="EMBL" id="JABFCR010000010">
    <property type="protein sequence ID" value="NNU33450.1"/>
    <property type="molecule type" value="Genomic_DNA"/>
</dbReference>